<dbReference type="Gene3D" id="1.10.760.10">
    <property type="entry name" value="Cytochrome c-like domain"/>
    <property type="match status" value="1"/>
</dbReference>
<name>A0A127K3R5_9RHOO</name>
<dbReference type="GO" id="GO:0009055">
    <property type="term" value="F:electron transfer activity"/>
    <property type="evidence" value="ECO:0007669"/>
    <property type="project" value="InterPro"/>
</dbReference>
<evidence type="ECO:0000313" key="3">
    <source>
        <dbReference type="Proteomes" id="UP000036902"/>
    </source>
</evidence>
<feature type="chain" id="PRO_5007797908" evidence="1">
    <location>
        <begin position="24"/>
        <end position="160"/>
    </location>
</feature>
<dbReference type="RefSeq" id="WP_004255905.1">
    <property type="nucleotide sequence ID" value="NZ_CP014646.1"/>
</dbReference>
<evidence type="ECO:0000256" key="1">
    <source>
        <dbReference type="SAM" id="SignalP"/>
    </source>
</evidence>
<accession>A0A127K3R5</accession>
<dbReference type="EMBL" id="CP014646">
    <property type="protein sequence ID" value="AMO36598.1"/>
    <property type="molecule type" value="Genomic_DNA"/>
</dbReference>
<feature type="signal peptide" evidence="1">
    <location>
        <begin position="1"/>
        <end position="23"/>
    </location>
</feature>
<sequence>MKSLFRTTLSAITVLLGVGSAHADDTAMIERGRYIARIAGCNDCHTPGYAMSGGQVPEQAWLTGDAVGWRGPWGTTYPTNLRLRMAAMSEQQWVDAARTQTARPPMPWFALRDMAEDDLRALYRFVRALGPAGQPAPAYLPPGQEPAGVAILFPAPPPAR</sequence>
<dbReference type="Proteomes" id="UP000036902">
    <property type="component" value="Chromosome"/>
</dbReference>
<dbReference type="KEGG" id="thu:AC731_006375"/>
<evidence type="ECO:0000313" key="2">
    <source>
        <dbReference type="EMBL" id="AMO36598.1"/>
    </source>
</evidence>
<dbReference type="SUPFAM" id="SSF46626">
    <property type="entry name" value="Cytochrome c"/>
    <property type="match status" value="1"/>
</dbReference>
<keyword evidence="3" id="KW-1185">Reference proteome</keyword>
<dbReference type="GO" id="GO:0020037">
    <property type="term" value="F:heme binding"/>
    <property type="evidence" value="ECO:0007669"/>
    <property type="project" value="InterPro"/>
</dbReference>
<proteinExistence type="predicted"/>
<reference evidence="3" key="1">
    <citation type="submission" date="2016-03" db="EMBL/GenBank/DDBJ databases">
        <authorList>
            <person name="Ma C."/>
            <person name="Zhou S."/>
            <person name="Yang G."/>
        </authorList>
    </citation>
    <scope>NUCLEOTIDE SEQUENCE [LARGE SCALE GENOMIC DNA]</scope>
    <source>
        <strain evidence="3">SgZ-1</strain>
    </source>
</reference>
<dbReference type="STRING" id="1134435.AC731_006375"/>
<protein>
    <submittedName>
        <fullName evidence="2">Cytochrome C</fullName>
    </submittedName>
</protein>
<gene>
    <name evidence="2" type="ORF">AC731_006375</name>
</gene>
<dbReference type="InterPro" id="IPR036909">
    <property type="entry name" value="Cyt_c-like_dom_sf"/>
</dbReference>
<organism evidence="2 3">
    <name type="scientific">Thauera humireducens</name>
    <dbReference type="NCBI Taxonomy" id="1134435"/>
    <lineage>
        <taxon>Bacteria</taxon>
        <taxon>Pseudomonadati</taxon>
        <taxon>Pseudomonadota</taxon>
        <taxon>Betaproteobacteria</taxon>
        <taxon>Rhodocyclales</taxon>
        <taxon>Zoogloeaceae</taxon>
        <taxon>Thauera</taxon>
    </lineage>
</organism>
<keyword evidence="1" id="KW-0732">Signal</keyword>
<dbReference type="AlphaFoldDB" id="A0A127K3R5"/>